<dbReference type="InterPro" id="IPR012337">
    <property type="entry name" value="RNaseH-like_sf"/>
</dbReference>
<sequence length="1193" mass="135533">NGLKVAQINLHHSHSATSSMKRVLDTMHTNLSLIQEPYLFDDNLGFDNNYGRVLRPPNCVNPRVCIFADKKCNITPLPELSCRDLMTAILRYGKNGAEKSIVICSAYFPYDSSEMVPSGTLEGVFNYGLQNNFPILVGCDANSHHSMWGSSDTNLRGEHLLEFIISKDGFILNKGNMPTFFNAIRQEVIDLTFCNGDLIDDILDWQVHKDISISDHRLITFAIFGDPMTSEIFRNPRSTNFDMYRIVLKSKVEGWNCTVSSIAELEESVDFLTDSIIKAFQTACPIKTLKKGKNAPWWNSSLNRLRKNMKKAWNRRRRDPDAFRAARTAYRNALRDAEEKHFQDFLDSGDDTRHYAKIHKILSKDKDVQIGRLFTQEGTSLSSNDEILSYLMKTHFPDCSYTNTNDCSSTAGNPDWRTANEVVNHAVLKWAVGSFCPFKSAGPDGIFPALLQQGLEILSDSFQKILVASLAFGYIPKAWRAVRVRFIPKPGKQSYEDVKSFRPISLTSFMMKTLERLIVKSIYDGPLQRLPLHKNQHAYRVDKSCETALHDLTCKIESSLDRGEFALAVFWDVEGAFDNTPYDVIESAAQSHGINPTIIRWIGSMLRKRILNTELRGSRLVMHPKKGCPQGGVLSPLLWNLIANIILKLLNDAGFDTSGFADDFVTLIRGLVGDVVFELMQTALKLIENWCRSVHLKVNPAKTKLVLFTRKRSYNIREVTFFGAMLKVENTVKYLGVILDKKLDWKPHIEERTKKACMLYGQCRKVIGKKWGLRPKCIYWLYSMVIQPYLTYGSIVWWQKTELNFVKTKLNHLQRLVCLGITGALSSTPTAGMEALLGIPPLHLRVAAEARYTAYRLKKKGNWNSKFDFVGHSKIWHKISSFEKMSDSNRFEGMTKKLKVGKNFTITIPSRDDWENLDISDYDIKVFTDGSFKDKQAGAGIFCAELLIEEVMALGKYSTIFQAEMIALFRAAELMLEKNIRDKSVIILSDSQAALKALDNYWCSSVLVDSCWDKLQNLGSNNVLQLTWVPGHSGIEGNEKADELARCGSENELIGPEPCLPLSDSFFRMQVKLWMSTRHIRFWRDLDKCAQTKDYLVEPSSKVSNAIWKLPKSKMRIVIGIITGHCLLNKHLHNLGITQSSLCDKCNADEESAFHLVCLCPAYARLRLRVLSHSTLNLDQYKELSITDILRFI</sequence>
<dbReference type="GO" id="GO:0042575">
    <property type="term" value="C:DNA polymerase complex"/>
    <property type="evidence" value="ECO:0007669"/>
    <property type="project" value="UniProtKB-ARBA"/>
</dbReference>
<dbReference type="GO" id="GO:0071897">
    <property type="term" value="P:DNA biosynthetic process"/>
    <property type="evidence" value="ECO:0007669"/>
    <property type="project" value="UniProtKB-ARBA"/>
</dbReference>
<dbReference type="CDD" id="cd01650">
    <property type="entry name" value="RT_nLTR_like"/>
    <property type="match status" value="1"/>
</dbReference>
<dbReference type="EMBL" id="GANO01003539">
    <property type="protein sequence ID" value="JAB56332.1"/>
    <property type="molecule type" value="mRNA"/>
</dbReference>
<organism evidence="3">
    <name type="scientific">Corethrella appendiculata</name>
    <dbReference type="NCBI Taxonomy" id="1370023"/>
    <lineage>
        <taxon>Eukaryota</taxon>
        <taxon>Metazoa</taxon>
        <taxon>Ecdysozoa</taxon>
        <taxon>Arthropoda</taxon>
        <taxon>Hexapoda</taxon>
        <taxon>Insecta</taxon>
        <taxon>Pterygota</taxon>
        <taxon>Neoptera</taxon>
        <taxon>Endopterygota</taxon>
        <taxon>Diptera</taxon>
        <taxon>Nematocera</taxon>
        <taxon>Culicoidea</taxon>
        <taxon>Chaoboridae</taxon>
        <taxon>Corethrella</taxon>
    </lineage>
</organism>
<dbReference type="CDD" id="cd09077">
    <property type="entry name" value="R1-I-EN"/>
    <property type="match status" value="1"/>
</dbReference>
<evidence type="ECO:0000259" key="2">
    <source>
        <dbReference type="PROSITE" id="PS50879"/>
    </source>
</evidence>
<dbReference type="InterPro" id="IPR043502">
    <property type="entry name" value="DNA/RNA_pol_sf"/>
</dbReference>
<dbReference type="SUPFAM" id="SSF56672">
    <property type="entry name" value="DNA/RNA polymerases"/>
    <property type="match status" value="1"/>
</dbReference>
<dbReference type="InterPro" id="IPR036397">
    <property type="entry name" value="RNaseH_sf"/>
</dbReference>
<dbReference type="SUPFAM" id="SSF56219">
    <property type="entry name" value="DNase I-like"/>
    <property type="match status" value="1"/>
</dbReference>
<evidence type="ECO:0000259" key="1">
    <source>
        <dbReference type="PROSITE" id="PS50878"/>
    </source>
</evidence>
<dbReference type="SUPFAM" id="SSF53098">
    <property type="entry name" value="Ribonuclease H-like"/>
    <property type="match status" value="1"/>
</dbReference>
<feature type="domain" description="RNase H type-1" evidence="2">
    <location>
        <begin position="920"/>
        <end position="1050"/>
    </location>
</feature>
<dbReference type="AlphaFoldDB" id="U5EG91"/>
<feature type="non-terminal residue" evidence="3">
    <location>
        <position position="1"/>
    </location>
</feature>
<evidence type="ECO:0000313" key="3">
    <source>
        <dbReference type="EMBL" id="JAB56332.1"/>
    </source>
</evidence>
<dbReference type="Gene3D" id="3.60.10.10">
    <property type="entry name" value="Endonuclease/exonuclease/phosphatase"/>
    <property type="match status" value="1"/>
</dbReference>
<dbReference type="Gene3D" id="3.30.420.10">
    <property type="entry name" value="Ribonuclease H-like superfamily/Ribonuclease H"/>
    <property type="match status" value="1"/>
</dbReference>
<dbReference type="PANTHER" id="PTHR33481">
    <property type="entry name" value="REVERSE TRANSCRIPTASE"/>
    <property type="match status" value="1"/>
</dbReference>
<proteinExistence type="evidence at transcript level"/>
<dbReference type="Pfam" id="PF00075">
    <property type="entry name" value="RNase_H"/>
    <property type="match status" value="1"/>
</dbReference>
<name>U5EG91_9DIPT</name>
<dbReference type="GO" id="GO:0004523">
    <property type="term" value="F:RNA-DNA hybrid ribonuclease activity"/>
    <property type="evidence" value="ECO:0007669"/>
    <property type="project" value="InterPro"/>
</dbReference>
<dbReference type="InterPro" id="IPR005135">
    <property type="entry name" value="Endo/exonuclease/phosphatase"/>
</dbReference>
<dbReference type="InterPro" id="IPR036691">
    <property type="entry name" value="Endo/exonu/phosph_ase_sf"/>
</dbReference>
<dbReference type="CDD" id="cd09276">
    <property type="entry name" value="Rnase_HI_RT_non_LTR"/>
    <property type="match status" value="1"/>
</dbReference>
<dbReference type="InterPro" id="IPR000477">
    <property type="entry name" value="RT_dom"/>
</dbReference>
<dbReference type="InterPro" id="IPR002156">
    <property type="entry name" value="RNaseH_domain"/>
</dbReference>
<dbReference type="PROSITE" id="PS50879">
    <property type="entry name" value="RNASE_H_1"/>
    <property type="match status" value="1"/>
</dbReference>
<protein>
    <submittedName>
        <fullName evidence="3">Putative lian-aa1 retrotransposon protein</fullName>
    </submittedName>
</protein>
<dbReference type="Pfam" id="PF00078">
    <property type="entry name" value="RVT_1"/>
    <property type="match status" value="1"/>
</dbReference>
<feature type="non-terminal residue" evidence="3">
    <location>
        <position position="1193"/>
    </location>
</feature>
<reference evidence="3" key="1">
    <citation type="journal article" date="2014" name="Insect Biochem. Mol. Biol.">
        <title>An insight into the sialome of the frog biting fly, Corethrella appendiculata.</title>
        <authorList>
            <person name="Ribeiro J.M.C."/>
            <person name="Chagas A.C."/>
            <person name="Pham V.M."/>
            <person name="Lounibos L.P."/>
            <person name="Calvo E."/>
        </authorList>
    </citation>
    <scope>NUCLEOTIDE SEQUENCE</scope>
    <source>
        <tissue evidence="3">Salivary glands</tissue>
    </source>
</reference>
<feature type="domain" description="Reverse transcriptase" evidence="1">
    <location>
        <begin position="468"/>
        <end position="739"/>
    </location>
</feature>
<dbReference type="PROSITE" id="PS50878">
    <property type="entry name" value="RT_POL"/>
    <property type="match status" value="1"/>
</dbReference>
<dbReference type="PANTHER" id="PTHR33481:SF1">
    <property type="entry name" value="ENDONUCLEASE_EXONUCLEASE_PHOSPHATASE DOMAIN-CONTAINING PROTEIN-RELATED"/>
    <property type="match status" value="1"/>
</dbReference>
<accession>U5EG91</accession>
<dbReference type="GO" id="GO:0003676">
    <property type="term" value="F:nucleic acid binding"/>
    <property type="evidence" value="ECO:0007669"/>
    <property type="project" value="InterPro"/>
</dbReference>
<dbReference type="Pfam" id="PF14529">
    <property type="entry name" value="Exo_endo_phos_2"/>
    <property type="match status" value="1"/>
</dbReference>